<comment type="caution">
    <text evidence="8">The sequence shown here is derived from an EMBL/GenBank/DDBJ whole genome shotgun (WGS) entry which is preliminary data.</text>
</comment>
<keyword evidence="9" id="KW-1185">Reference proteome</keyword>
<dbReference type="AlphaFoldDB" id="A0A5N0T7S6"/>
<dbReference type="Pfam" id="PF04977">
    <property type="entry name" value="DivIC"/>
    <property type="match status" value="1"/>
</dbReference>
<evidence type="ECO:0000313" key="8">
    <source>
        <dbReference type="EMBL" id="KAA9129876.1"/>
    </source>
</evidence>
<evidence type="ECO:0000256" key="6">
    <source>
        <dbReference type="ARBA" id="ARBA00023306"/>
    </source>
</evidence>
<sequence length="104" mass="11856">MRVLIIVLVLLLALLQFKLWFGDGGYRDIASLEERVATQEAENEMLLNRNRELRAEVDDLRERLDAIEERARSELGLIRDGETFYQVVPEGSAAPRRVDEEGGA</sequence>
<dbReference type="InterPro" id="IPR023081">
    <property type="entry name" value="Cell_div_FtsB"/>
</dbReference>
<dbReference type="PANTHER" id="PTHR37485">
    <property type="entry name" value="CELL DIVISION PROTEIN FTSB"/>
    <property type="match status" value="1"/>
</dbReference>
<name>A0A5N0T7S6_9GAMM</name>
<keyword evidence="3 7" id="KW-0812">Transmembrane</keyword>
<dbReference type="GO" id="GO:0043093">
    <property type="term" value="P:FtsZ-dependent cytokinesis"/>
    <property type="evidence" value="ECO:0007669"/>
    <property type="project" value="UniProtKB-UniRule"/>
</dbReference>
<proteinExistence type="inferred from homology"/>
<dbReference type="NCBIfam" id="NF002058">
    <property type="entry name" value="PRK00888.1"/>
    <property type="match status" value="1"/>
</dbReference>
<feature type="topological domain" description="Cytoplasmic" evidence="7">
    <location>
        <begin position="1"/>
        <end position="3"/>
    </location>
</feature>
<evidence type="ECO:0000256" key="3">
    <source>
        <dbReference type="ARBA" id="ARBA00022692"/>
    </source>
</evidence>
<evidence type="ECO:0000256" key="4">
    <source>
        <dbReference type="ARBA" id="ARBA00022989"/>
    </source>
</evidence>
<dbReference type="PANTHER" id="PTHR37485:SF1">
    <property type="entry name" value="CELL DIVISION PROTEIN FTSB"/>
    <property type="match status" value="1"/>
</dbReference>
<keyword evidence="1 7" id="KW-1003">Cell membrane</keyword>
<evidence type="ECO:0000313" key="9">
    <source>
        <dbReference type="Proteomes" id="UP000325372"/>
    </source>
</evidence>
<keyword evidence="2 7" id="KW-0132">Cell division</keyword>
<feature type="topological domain" description="Periplasmic" evidence="7">
    <location>
        <begin position="22"/>
        <end position="104"/>
    </location>
</feature>
<evidence type="ECO:0000256" key="7">
    <source>
        <dbReference type="HAMAP-Rule" id="MF_00599"/>
    </source>
</evidence>
<keyword evidence="5 7" id="KW-0472">Membrane</keyword>
<evidence type="ECO:0000256" key="2">
    <source>
        <dbReference type="ARBA" id="ARBA00022618"/>
    </source>
</evidence>
<comment type="subunit">
    <text evidence="7">Part of a complex composed of FtsB, FtsL and FtsQ.</text>
</comment>
<keyword evidence="4 7" id="KW-1133">Transmembrane helix</keyword>
<dbReference type="InterPro" id="IPR007060">
    <property type="entry name" value="FtsL/DivIC"/>
</dbReference>
<accession>A0A5N0T7S6</accession>
<feature type="coiled-coil region" evidence="7">
    <location>
        <begin position="29"/>
        <end position="77"/>
    </location>
</feature>
<protein>
    <recommendedName>
        <fullName evidence="7">Cell division protein FtsB</fullName>
    </recommendedName>
</protein>
<gene>
    <name evidence="7 8" type="primary">ftsB</name>
    <name evidence="8" type="ORF">F3N42_13935</name>
</gene>
<reference evidence="8 9" key="1">
    <citation type="submission" date="2019-09" db="EMBL/GenBank/DDBJ databases">
        <title>Wenzhouxiangella sp. Genome sequencing and assembly.</title>
        <authorList>
            <person name="Zhang R."/>
        </authorList>
    </citation>
    <scope>NUCLEOTIDE SEQUENCE [LARGE SCALE GENOMIC DNA]</scope>
    <source>
        <strain evidence="8 9">W260</strain>
    </source>
</reference>
<dbReference type="EMBL" id="VYXP01000010">
    <property type="protein sequence ID" value="KAA9129876.1"/>
    <property type="molecule type" value="Genomic_DNA"/>
</dbReference>
<evidence type="ECO:0000256" key="5">
    <source>
        <dbReference type="ARBA" id="ARBA00023136"/>
    </source>
</evidence>
<dbReference type="GO" id="GO:0030428">
    <property type="term" value="C:cell septum"/>
    <property type="evidence" value="ECO:0007669"/>
    <property type="project" value="TreeGrafter"/>
</dbReference>
<keyword evidence="7" id="KW-0175">Coiled coil</keyword>
<dbReference type="GO" id="GO:0032153">
    <property type="term" value="C:cell division site"/>
    <property type="evidence" value="ECO:0007669"/>
    <property type="project" value="UniProtKB-UniRule"/>
</dbReference>
<dbReference type="HAMAP" id="MF_00599">
    <property type="entry name" value="FtsB"/>
    <property type="match status" value="1"/>
</dbReference>
<keyword evidence="6 7" id="KW-0131">Cell cycle</keyword>
<dbReference type="GO" id="GO:0005886">
    <property type="term" value="C:plasma membrane"/>
    <property type="evidence" value="ECO:0007669"/>
    <property type="project" value="UniProtKB-SubCell"/>
</dbReference>
<comment type="similarity">
    <text evidence="7">Belongs to the FtsB family.</text>
</comment>
<comment type="subcellular location">
    <subcellularLocation>
        <location evidence="7">Cell inner membrane</location>
        <topology evidence="7">Single-pass type II membrane protein</topology>
    </subcellularLocation>
    <text evidence="7">Localizes to the division septum.</text>
</comment>
<evidence type="ECO:0000256" key="1">
    <source>
        <dbReference type="ARBA" id="ARBA00022475"/>
    </source>
</evidence>
<comment type="function">
    <text evidence="7">Essential cell division protein. May link together the upstream cell division proteins, which are predominantly cytoplasmic, with the downstream cell division proteins, which are predominantly periplasmic.</text>
</comment>
<dbReference type="RefSeq" id="WP_150865101.1">
    <property type="nucleotide sequence ID" value="NZ_VYXP01000010.1"/>
</dbReference>
<dbReference type="Proteomes" id="UP000325372">
    <property type="component" value="Unassembled WGS sequence"/>
</dbReference>
<organism evidence="8 9">
    <name type="scientific">Marinihelvus fidelis</name>
    <dbReference type="NCBI Taxonomy" id="2613842"/>
    <lineage>
        <taxon>Bacteria</taxon>
        <taxon>Pseudomonadati</taxon>
        <taxon>Pseudomonadota</taxon>
        <taxon>Gammaproteobacteria</taxon>
        <taxon>Chromatiales</taxon>
        <taxon>Wenzhouxiangellaceae</taxon>
        <taxon>Marinihelvus</taxon>
    </lineage>
</organism>
<keyword evidence="7" id="KW-0997">Cell inner membrane</keyword>